<reference evidence="2" key="1">
    <citation type="submission" date="2012-11" db="EMBL/GenBank/DDBJ databases">
        <title>Dependencies among metagenomic species, viruses, plasmids and units of genetic variation.</title>
        <authorList>
            <person name="Nielsen H.B."/>
            <person name="Almeida M."/>
            <person name="Juncker A.S."/>
            <person name="Rasmussen S."/>
            <person name="Li J."/>
            <person name="Sunagawa S."/>
            <person name="Plichta D."/>
            <person name="Gautier L."/>
            <person name="Le Chatelier E."/>
            <person name="Peletier E."/>
            <person name="Bonde I."/>
            <person name="Nielsen T."/>
            <person name="Manichanh C."/>
            <person name="Arumugam M."/>
            <person name="Batto J."/>
            <person name="Santos M.B.Q.D."/>
            <person name="Blom N."/>
            <person name="Borruel N."/>
            <person name="Burgdorf K.S."/>
            <person name="Boumezbeur F."/>
            <person name="Casellas F."/>
            <person name="Dore J."/>
            <person name="Guarner F."/>
            <person name="Hansen T."/>
            <person name="Hildebrand F."/>
            <person name="Kaas R.S."/>
            <person name="Kennedy S."/>
            <person name="Kristiansen K."/>
            <person name="Kultima J.R."/>
            <person name="Leonard P."/>
            <person name="Levenez F."/>
            <person name="Lund O."/>
            <person name="Moumen B."/>
            <person name="Le Paslier D."/>
            <person name="Pons N."/>
            <person name="Pedersen O."/>
            <person name="Prifti E."/>
            <person name="Qin J."/>
            <person name="Raes J."/>
            <person name="Tap J."/>
            <person name="Tims S."/>
            <person name="Ussery D.W."/>
            <person name="Yamada T."/>
            <person name="MetaHit consortium"/>
            <person name="Renault P."/>
            <person name="Sicheritz-Ponten T."/>
            <person name="Bork P."/>
            <person name="Wang J."/>
            <person name="Brunak S."/>
            <person name="Ehrlich S.D."/>
        </authorList>
    </citation>
    <scope>NUCLEOTIDE SEQUENCE [LARGE SCALE GENOMIC DNA]</scope>
</reference>
<sequence>MPILYSYTPEEVEKFKAKLKQTEERAAFFEKAYKQEQAKNAKLQQQQKAD</sequence>
<accession>R6X1T4</accession>
<dbReference type="RefSeq" id="WP_021720923.1">
    <property type="nucleotide sequence ID" value="NZ_FR892819.1"/>
</dbReference>
<comment type="caution">
    <text evidence="2">The sequence shown here is derived from an EMBL/GenBank/DDBJ whole genome shotgun (WGS) entry which is preliminary data.</text>
</comment>
<dbReference type="EMBL" id="CBGL010000028">
    <property type="protein sequence ID" value="CDD10236.1"/>
    <property type="molecule type" value="Genomic_DNA"/>
</dbReference>
<keyword evidence="1" id="KW-0175">Coiled coil</keyword>
<protein>
    <submittedName>
        <fullName evidence="2">Uncharacterized protein</fullName>
    </submittedName>
</protein>
<dbReference type="HOGENOM" id="CLU_3120976_0_0_9"/>
<dbReference type="Proteomes" id="UP000014937">
    <property type="component" value="Unassembled WGS sequence"/>
</dbReference>
<proteinExistence type="predicted"/>
<evidence type="ECO:0000256" key="1">
    <source>
        <dbReference type="SAM" id="Coils"/>
    </source>
</evidence>
<evidence type="ECO:0000313" key="2">
    <source>
        <dbReference type="EMBL" id="CDD10236.1"/>
    </source>
</evidence>
<organism evidence="2">
    <name type="scientific">Phascolarctobacterium succinatutens CAG:287</name>
    <dbReference type="NCBI Taxonomy" id="1263101"/>
    <lineage>
        <taxon>Bacteria</taxon>
        <taxon>Bacillati</taxon>
        <taxon>Bacillota</taxon>
        <taxon>Negativicutes</taxon>
        <taxon>Acidaminococcales</taxon>
        <taxon>Acidaminococcaceae</taxon>
        <taxon>Phascolarctobacterium</taxon>
    </lineage>
</organism>
<dbReference type="AlphaFoldDB" id="R6X1T4"/>
<gene>
    <name evidence="2" type="ORF">BN587_01890</name>
</gene>
<feature type="coiled-coil region" evidence="1">
    <location>
        <begin position="12"/>
        <end position="46"/>
    </location>
</feature>
<name>R6X1T4_9FIRM</name>